<accession>A0A2U1S9U9</accession>
<dbReference type="EC" id="1.-.-.-" evidence="5"/>
<organism evidence="5 6">
    <name type="scientific">Methanobrevibacter woesei</name>
    <dbReference type="NCBI Taxonomy" id="190976"/>
    <lineage>
        <taxon>Archaea</taxon>
        <taxon>Methanobacteriati</taxon>
        <taxon>Methanobacteriota</taxon>
        <taxon>Methanomada group</taxon>
        <taxon>Methanobacteria</taxon>
        <taxon>Methanobacteriales</taxon>
        <taxon>Methanobacteriaceae</taxon>
        <taxon>Methanobrevibacter</taxon>
    </lineage>
</organism>
<dbReference type="InterPro" id="IPR018170">
    <property type="entry name" value="Aldo/ket_reductase_CS"/>
</dbReference>
<dbReference type="PROSITE" id="PS00062">
    <property type="entry name" value="ALDOKETO_REDUCTASE_2"/>
    <property type="match status" value="1"/>
</dbReference>
<dbReference type="SUPFAM" id="SSF51430">
    <property type="entry name" value="NAD(P)-linked oxidoreductase"/>
    <property type="match status" value="1"/>
</dbReference>
<evidence type="ECO:0000256" key="3">
    <source>
        <dbReference type="ARBA" id="ARBA00023002"/>
    </source>
</evidence>
<keyword evidence="2" id="KW-0521">NADP</keyword>
<dbReference type="CDD" id="cd19133">
    <property type="entry name" value="AKR_AKR5F1"/>
    <property type="match status" value="1"/>
</dbReference>
<evidence type="ECO:0000313" key="6">
    <source>
        <dbReference type="Proteomes" id="UP000245577"/>
    </source>
</evidence>
<reference evidence="5 6" key="1">
    <citation type="submission" date="2017-03" db="EMBL/GenBank/DDBJ databases">
        <title>Genome sequence of Methanobrevibacter wosei.</title>
        <authorList>
            <person name="Poehlein A."/>
            <person name="Seedorf H."/>
            <person name="Daniel R."/>
        </authorList>
    </citation>
    <scope>NUCLEOTIDE SEQUENCE [LARGE SCALE GENOMIC DNA]</scope>
    <source>
        <strain evidence="5 6">DSM 11979</strain>
    </source>
</reference>
<dbReference type="InterPro" id="IPR036812">
    <property type="entry name" value="NAD(P)_OxRdtase_dom_sf"/>
</dbReference>
<dbReference type="PROSITE" id="PS00063">
    <property type="entry name" value="ALDOKETO_REDUCTASE_3"/>
    <property type="match status" value="1"/>
</dbReference>
<name>A0A2U1S9U9_9EURY</name>
<dbReference type="PIRSF" id="PIRSF000097">
    <property type="entry name" value="AKR"/>
    <property type="match status" value="1"/>
</dbReference>
<dbReference type="RefSeq" id="WP_116668864.1">
    <property type="nucleotide sequence ID" value="NZ_JALEWY010000007.1"/>
</dbReference>
<dbReference type="FunFam" id="3.20.20.100:FF:000015">
    <property type="entry name" value="Oxidoreductase, aldo/keto reductase family"/>
    <property type="match status" value="1"/>
</dbReference>
<evidence type="ECO:0000259" key="4">
    <source>
        <dbReference type="Pfam" id="PF00248"/>
    </source>
</evidence>
<dbReference type="Gene3D" id="3.20.20.100">
    <property type="entry name" value="NADP-dependent oxidoreductase domain"/>
    <property type="match status" value="1"/>
</dbReference>
<evidence type="ECO:0000256" key="2">
    <source>
        <dbReference type="ARBA" id="ARBA00022857"/>
    </source>
</evidence>
<protein>
    <submittedName>
        <fullName evidence="5">Putative oxidoreductase</fullName>
        <ecNumber evidence="5">1.-.-.-</ecNumber>
    </submittedName>
</protein>
<dbReference type="Pfam" id="PF00248">
    <property type="entry name" value="Aldo_ket_red"/>
    <property type="match status" value="1"/>
</dbReference>
<dbReference type="GO" id="GO:0016616">
    <property type="term" value="F:oxidoreductase activity, acting on the CH-OH group of donors, NAD or NADP as acceptor"/>
    <property type="evidence" value="ECO:0007669"/>
    <property type="project" value="UniProtKB-ARBA"/>
</dbReference>
<dbReference type="PANTHER" id="PTHR43827">
    <property type="entry name" value="2,5-DIKETO-D-GLUCONIC ACID REDUCTASE"/>
    <property type="match status" value="1"/>
</dbReference>
<dbReference type="Proteomes" id="UP000245577">
    <property type="component" value="Unassembled WGS sequence"/>
</dbReference>
<comment type="similarity">
    <text evidence="1">Belongs to the aldo/keto reductase family.</text>
</comment>
<keyword evidence="6" id="KW-1185">Reference proteome</keyword>
<dbReference type="OrthoDB" id="275427at2157"/>
<gene>
    <name evidence="5" type="ORF">MBBWO_00270</name>
</gene>
<evidence type="ECO:0000313" key="5">
    <source>
        <dbReference type="EMBL" id="PWB87249.1"/>
    </source>
</evidence>
<proteinExistence type="inferred from homology"/>
<dbReference type="PANTHER" id="PTHR43827:SF3">
    <property type="entry name" value="NADP-DEPENDENT OXIDOREDUCTASE DOMAIN-CONTAINING PROTEIN"/>
    <property type="match status" value="1"/>
</dbReference>
<feature type="domain" description="NADP-dependent oxidoreductase" evidence="4">
    <location>
        <begin position="16"/>
        <end position="257"/>
    </location>
</feature>
<dbReference type="EMBL" id="MZGU01000001">
    <property type="protein sequence ID" value="PWB87249.1"/>
    <property type="molecule type" value="Genomic_DNA"/>
</dbReference>
<evidence type="ECO:0000256" key="1">
    <source>
        <dbReference type="ARBA" id="ARBA00007905"/>
    </source>
</evidence>
<dbReference type="InterPro" id="IPR023210">
    <property type="entry name" value="NADP_OxRdtase_dom"/>
</dbReference>
<keyword evidence="3 5" id="KW-0560">Oxidoreductase</keyword>
<dbReference type="AlphaFoldDB" id="A0A2U1S9U9"/>
<sequence length="280" mass="32345">MDYIQLNNGVKMPILGFGVYQITDLEECEKAVSEAIDVGYRLIDTAQAYSNETAVGNAIKKSGIPRKEFFITTKLWISNSGYENAKKSLDESLENLQTDYIDLVLIHQPFGDYYGTYRALEDYYKKGKIKAIGVSNFYPDRLIDLLSFNEIVPAVNQVETHPFNQQIEAHGIMEKYGVQINSWAPFCEGMDNIFENEVLKEIGEKYDKTVAQVILRWLIQRSVVVIPKSVHKERIEENFDVFDFELSEEDMETIKSLDCGESKFFSHYDPEIVEWFMTMK</sequence>
<comment type="caution">
    <text evidence="5">The sequence shown here is derived from an EMBL/GenBank/DDBJ whole genome shotgun (WGS) entry which is preliminary data.</text>
</comment>
<dbReference type="InterPro" id="IPR020471">
    <property type="entry name" value="AKR"/>
</dbReference>
<dbReference type="PRINTS" id="PR00069">
    <property type="entry name" value="ALDKETRDTASE"/>
</dbReference>
<dbReference type="PROSITE" id="PS00798">
    <property type="entry name" value="ALDOKETO_REDUCTASE_1"/>
    <property type="match status" value="1"/>
</dbReference>